<dbReference type="RefSeq" id="WP_074635423.1">
    <property type="nucleotide sequence ID" value="NZ_CP160849.1"/>
</dbReference>
<sequence length="101" mass="11421">MPKTTLRQPNCRSSLAARRRTQDPMAAYDRLPPELRGWLAQAALPWSARSALRAWQRALQRFSGDTDAAKQHLSRCERNTLTRDRLHMPDGPATCAGVRPL</sequence>
<name>A0A1H2WFF3_9RHOB</name>
<evidence type="ECO:0000313" key="2">
    <source>
        <dbReference type="EMBL" id="SDW79382.1"/>
    </source>
</evidence>
<dbReference type="Proteomes" id="UP000183076">
    <property type="component" value="Unassembled WGS sequence"/>
</dbReference>
<dbReference type="GeneID" id="94021367"/>
<reference evidence="3" key="1">
    <citation type="submission" date="2016-10" db="EMBL/GenBank/DDBJ databases">
        <authorList>
            <person name="Varghese N."/>
            <person name="Submissions S."/>
        </authorList>
    </citation>
    <scope>NUCLEOTIDE SEQUENCE [LARGE SCALE GENOMIC DNA]</scope>
    <source>
        <strain evidence="3">DSM 10014</strain>
    </source>
</reference>
<dbReference type="InterPro" id="IPR045386">
    <property type="entry name" value="DUF6525"/>
</dbReference>
<dbReference type="STRING" id="60137.SAMN04488041_103249"/>
<protein>
    <submittedName>
        <fullName evidence="2">Uncharacterized protein</fullName>
    </submittedName>
</protein>
<feature type="compositionally biased region" description="Polar residues" evidence="1">
    <location>
        <begin position="1"/>
        <end position="13"/>
    </location>
</feature>
<feature type="region of interest" description="Disordered" evidence="1">
    <location>
        <begin position="1"/>
        <end position="27"/>
    </location>
</feature>
<dbReference type="AlphaFoldDB" id="A0A1H2WFF3"/>
<organism evidence="2 3">
    <name type="scientific">Sulfitobacter pontiacus</name>
    <dbReference type="NCBI Taxonomy" id="60137"/>
    <lineage>
        <taxon>Bacteria</taxon>
        <taxon>Pseudomonadati</taxon>
        <taxon>Pseudomonadota</taxon>
        <taxon>Alphaproteobacteria</taxon>
        <taxon>Rhodobacterales</taxon>
        <taxon>Roseobacteraceae</taxon>
        <taxon>Sulfitobacter</taxon>
    </lineage>
</organism>
<evidence type="ECO:0000256" key="1">
    <source>
        <dbReference type="SAM" id="MobiDB-lite"/>
    </source>
</evidence>
<evidence type="ECO:0000313" key="3">
    <source>
        <dbReference type="Proteomes" id="UP000183076"/>
    </source>
</evidence>
<dbReference type="Pfam" id="PF20135">
    <property type="entry name" value="DUF6525"/>
    <property type="match status" value="1"/>
</dbReference>
<accession>A0A1H2WFF3</accession>
<dbReference type="EMBL" id="FNNB01000003">
    <property type="protein sequence ID" value="SDW79382.1"/>
    <property type="molecule type" value="Genomic_DNA"/>
</dbReference>
<proteinExistence type="predicted"/>
<gene>
    <name evidence="2" type="ORF">SAMN04488041_103249</name>
</gene>